<reference evidence="2" key="1">
    <citation type="submission" date="2018-02" db="EMBL/GenBank/DDBJ databases">
        <title>Rhizophora mucronata_Transcriptome.</title>
        <authorList>
            <person name="Meera S.P."/>
            <person name="Sreeshan A."/>
            <person name="Augustine A."/>
        </authorList>
    </citation>
    <scope>NUCLEOTIDE SEQUENCE</scope>
    <source>
        <tissue evidence="2">Leaf</tissue>
    </source>
</reference>
<proteinExistence type="predicted"/>
<evidence type="ECO:0000313" key="2">
    <source>
        <dbReference type="EMBL" id="MBX62957.1"/>
    </source>
</evidence>
<name>A0A2P2Q7N0_RHIMU</name>
<organism evidence="2">
    <name type="scientific">Rhizophora mucronata</name>
    <name type="common">Asiatic mangrove</name>
    <dbReference type="NCBI Taxonomy" id="61149"/>
    <lineage>
        <taxon>Eukaryota</taxon>
        <taxon>Viridiplantae</taxon>
        <taxon>Streptophyta</taxon>
        <taxon>Embryophyta</taxon>
        <taxon>Tracheophyta</taxon>
        <taxon>Spermatophyta</taxon>
        <taxon>Magnoliopsida</taxon>
        <taxon>eudicotyledons</taxon>
        <taxon>Gunneridae</taxon>
        <taxon>Pentapetalae</taxon>
        <taxon>rosids</taxon>
        <taxon>fabids</taxon>
        <taxon>Malpighiales</taxon>
        <taxon>Rhizophoraceae</taxon>
        <taxon>Rhizophora</taxon>
    </lineage>
</organism>
<sequence length="49" mass="5376">MSNHISFVAFLVFSLSTDMSLLKCLLGLPTLHSIIQSDFFLHGTCSISC</sequence>
<dbReference type="AlphaFoldDB" id="A0A2P2Q7N0"/>
<keyword evidence="1" id="KW-0732">Signal</keyword>
<feature type="signal peptide" evidence="1">
    <location>
        <begin position="1"/>
        <end position="19"/>
    </location>
</feature>
<protein>
    <submittedName>
        <fullName evidence="2">Uncharacterized protein</fullName>
    </submittedName>
</protein>
<feature type="chain" id="PRO_5015104846" evidence="1">
    <location>
        <begin position="20"/>
        <end position="49"/>
    </location>
</feature>
<accession>A0A2P2Q7N0</accession>
<dbReference type="EMBL" id="GGEC01082473">
    <property type="protein sequence ID" value="MBX62957.1"/>
    <property type="molecule type" value="Transcribed_RNA"/>
</dbReference>
<evidence type="ECO:0000256" key="1">
    <source>
        <dbReference type="SAM" id="SignalP"/>
    </source>
</evidence>